<dbReference type="EMBL" id="ML992666">
    <property type="protein sequence ID" value="KAF2215531.1"/>
    <property type="molecule type" value="Genomic_DNA"/>
</dbReference>
<accession>A0A6A6FQ43</accession>
<dbReference type="AlphaFoldDB" id="A0A6A6FQ43"/>
<dbReference type="OrthoDB" id="193467at2759"/>
<name>A0A6A6FQ43_9PEZI</name>
<gene>
    <name evidence="1" type="ORF">CERZMDRAFT_90151</name>
</gene>
<protein>
    <submittedName>
        <fullName evidence="1">Uncharacterized protein</fullName>
    </submittedName>
</protein>
<proteinExistence type="predicted"/>
<reference evidence="1" key="1">
    <citation type="journal article" date="2020" name="Stud. Mycol.">
        <title>101 Dothideomycetes genomes: a test case for predicting lifestyles and emergence of pathogens.</title>
        <authorList>
            <person name="Haridas S."/>
            <person name="Albert R."/>
            <person name="Binder M."/>
            <person name="Bloem J."/>
            <person name="Labutti K."/>
            <person name="Salamov A."/>
            <person name="Andreopoulos B."/>
            <person name="Baker S."/>
            <person name="Barry K."/>
            <person name="Bills G."/>
            <person name="Bluhm B."/>
            <person name="Cannon C."/>
            <person name="Castanera R."/>
            <person name="Culley D."/>
            <person name="Daum C."/>
            <person name="Ezra D."/>
            <person name="Gonzalez J."/>
            <person name="Henrissat B."/>
            <person name="Kuo A."/>
            <person name="Liang C."/>
            <person name="Lipzen A."/>
            <person name="Lutzoni F."/>
            <person name="Magnuson J."/>
            <person name="Mondo S."/>
            <person name="Nolan M."/>
            <person name="Ohm R."/>
            <person name="Pangilinan J."/>
            <person name="Park H.-J."/>
            <person name="Ramirez L."/>
            <person name="Alfaro M."/>
            <person name="Sun H."/>
            <person name="Tritt A."/>
            <person name="Yoshinaga Y."/>
            <person name="Zwiers L.-H."/>
            <person name="Turgeon B."/>
            <person name="Goodwin S."/>
            <person name="Spatafora J."/>
            <person name="Crous P."/>
            <person name="Grigoriev I."/>
        </authorList>
    </citation>
    <scope>NUCLEOTIDE SEQUENCE</scope>
    <source>
        <strain evidence="1">SCOH1-5</strain>
    </source>
</reference>
<organism evidence="1 2">
    <name type="scientific">Cercospora zeae-maydis SCOH1-5</name>
    <dbReference type="NCBI Taxonomy" id="717836"/>
    <lineage>
        <taxon>Eukaryota</taxon>
        <taxon>Fungi</taxon>
        <taxon>Dikarya</taxon>
        <taxon>Ascomycota</taxon>
        <taxon>Pezizomycotina</taxon>
        <taxon>Dothideomycetes</taxon>
        <taxon>Dothideomycetidae</taxon>
        <taxon>Mycosphaerellales</taxon>
        <taxon>Mycosphaerellaceae</taxon>
        <taxon>Cercospora</taxon>
    </lineage>
</organism>
<sequence>MSSNRRALLDKFTEQIGLGQLELDHDGSDDSMSLVAQRKAQIWLELEEQAARVGRDINNLRRSEHVKYIDFDHGWQVQ</sequence>
<evidence type="ECO:0000313" key="1">
    <source>
        <dbReference type="EMBL" id="KAF2215531.1"/>
    </source>
</evidence>
<keyword evidence="2" id="KW-1185">Reference proteome</keyword>
<evidence type="ECO:0000313" key="2">
    <source>
        <dbReference type="Proteomes" id="UP000799539"/>
    </source>
</evidence>
<dbReference type="Proteomes" id="UP000799539">
    <property type="component" value="Unassembled WGS sequence"/>
</dbReference>